<feature type="region of interest" description="Disordered" evidence="1">
    <location>
        <begin position="379"/>
        <end position="407"/>
    </location>
</feature>
<dbReference type="Proteomes" id="UP001501594">
    <property type="component" value="Unassembled WGS sequence"/>
</dbReference>
<dbReference type="Pfam" id="PF14338">
    <property type="entry name" value="Mrr_N"/>
    <property type="match status" value="1"/>
</dbReference>
<sequence>MSERDQLAARVHRALQMLADAEHGEARRGDVWNDAVRQVALTPEEAEETKTKGRIRGMTNFMFAASDLVNAGLITRQRGLWTITDAGRSAARTSDAAALLDEVVRKSRTVQRERRAARAVTLADTILPPTAGASQVRDAGRVFVERGLRDVDSVFATGRRVWRREVVQELLENFVDRDLVEDGAFGARLSQQLGPVSDDAKLLMAELALWQALPLKVPGEMKKRQRVTTILESMDRAVVIPRVLDESLRAYAFNAGRGMSSNLYRGLALIVRLLDAWLVLTAEVRQTALDDPWAWRDFVLGLPGTAFPTQRYELLYLVHPETFGEVIAPLQRQAIVDAFAGELDEVSGDVDLDFLNVTLALQQKDGGPIRYYDAPHHAQWAGTDPEDRQDDEDGRTPEDVSRSGRSAFPRAGADLAARLHIDEPWLDRTLALIQRRQQVIFYGPPGTGKTFLARALAEHVTHATTGSTIIVQFHPTYSYEDFFEGFRPSTGADGQQLGFSLRRGPLRRLADEAAVNPEANYFLVIDEINRGNLAKIFGELYYLLEYRDSEIALLYSEEPFTLPGNIFFIGTMNTADRSIAMLDAAMRRRFAFVELHPETAPVAGLLGRWTSPEVTDQRDLLLDELNRRIVDHDAKIGPSFLMRDLPGDELDGVWTYEILPLLAEYHYADGTDIEARYGIGALRRALRTAAADAPAGSRDGDA</sequence>
<evidence type="ECO:0000313" key="4">
    <source>
        <dbReference type="Proteomes" id="UP001501594"/>
    </source>
</evidence>
<dbReference type="PANTHER" id="PTHR37291">
    <property type="entry name" value="5-METHYLCYTOSINE-SPECIFIC RESTRICTION ENZYME B"/>
    <property type="match status" value="1"/>
</dbReference>
<organism evidence="3 4">
    <name type="scientific">Frondihabitans peucedani</name>
    <dbReference type="NCBI Taxonomy" id="598626"/>
    <lineage>
        <taxon>Bacteria</taxon>
        <taxon>Bacillati</taxon>
        <taxon>Actinomycetota</taxon>
        <taxon>Actinomycetes</taxon>
        <taxon>Micrococcales</taxon>
        <taxon>Microbacteriaceae</taxon>
        <taxon>Frondihabitans</taxon>
    </lineage>
</organism>
<gene>
    <name evidence="3" type="ORF">GCM10022256_00610</name>
</gene>
<feature type="domain" description="AAA+ ATPase" evidence="2">
    <location>
        <begin position="435"/>
        <end position="598"/>
    </location>
</feature>
<comment type="caution">
    <text evidence="3">The sequence shown here is derived from an EMBL/GenBank/DDBJ whole genome shotgun (WGS) entry which is preliminary data.</text>
</comment>
<evidence type="ECO:0000259" key="2">
    <source>
        <dbReference type="SMART" id="SM00382"/>
    </source>
</evidence>
<dbReference type="SMART" id="SM00382">
    <property type="entry name" value="AAA"/>
    <property type="match status" value="1"/>
</dbReference>
<dbReference type="Gene3D" id="3.40.50.300">
    <property type="entry name" value="P-loop containing nucleotide triphosphate hydrolases"/>
    <property type="match status" value="1"/>
</dbReference>
<evidence type="ECO:0000256" key="1">
    <source>
        <dbReference type="SAM" id="MobiDB-lite"/>
    </source>
</evidence>
<proteinExistence type="predicted"/>
<dbReference type="InterPro" id="IPR052934">
    <property type="entry name" value="Methyl-DNA_Rec/Restrict_Enz"/>
</dbReference>
<protein>
    <recommendedName>
        <fullName evidence="2">AAA+ ATPase domain-containing protein</fullName>
    </recommendedName>
</protein>
<dbReference type="Pfam" id="PF07728">
    <property type="entry name" value="AAA_5"/>
    <property type="match status" value="1"/>
</dbReference>
<dbReference type="EMBL" id="BAABAU010000001">
    <property type="protein sequence ID" value="GAA4264449.1"/>
    <property type="molecule type" value="Genomic_DNA"/>
</dbReference>
<dbReference type="PANTHER" id="PTHR37291:SF1">
    <property type="entry name" value="TYPE IV METHYL-DIRECTED RESTRICTION ENZYME ECOKMCRB SUBUNIT"/>
    <property type="match status" value="1"/>
</dbReference>
<accession>A0ABP8DWX2</accession>
<dbReference type="InterPro" id="IPR003593">
    <property type="entry name" value="AAA+_ATPase"/>
</dbReference>
<dbReference type="SUPFAM" id="SSF52540">
    <property type="entry name" value="P-loop containing nucleoside triphosphate hydrolases"/>
    <property type="match status" value="1"/>
</dbReference>
<keyword evidence="4" id="KW-1185">Reference proteome</keyword>
<name>A0ABP8DWX2_9MICO</name>
<dbReference type="RefSeq" id="WP_344793048.1">
    <property type="nucleotide sequence ID" value="NZ_BAABAU010000001.1"/>
</dbReference>
<reference evidence="4" key="1">
    <citation type="journal article" date="2019" name="Int. J. Syst. Evol. Microbiol.">
        <title>The Global Catalogue of Microorganisms (GCM) 10K type strain sequencing project: providing services to taxonomists for standard genome sequencing and annotation.</title>
        <authorList>
            <consortium name="The Broad Institute Genomics Platform"/>
            <consortium name="The Broad Institute Genome Sequencing Center for Infectious Disease"/>
            <person name="Wu L."/>
            <person name="Ma J."/>
        </authorList>
    </citation>
    <scope>NUCLEOTIDE SEQUENCE [LARGE SCALE GENOMIC DNA]</scope>
    <source>
        <strain evidence="4">JCM 17442</strain>
    </source>
</reference>
<dbReference type="InterPro" id="IPR011704">
    <property type="entry name" value="ATPase_dyneun-rel_AAA"/>
</dbReference>
<dbReference type="InterPro" id="IPR025745">
    <property type="entry name" value="Mrr-like_N_dom"/>
</dbReference>
<dbReference type="InterPro" id="IPR027417">
    <property type="entry name" value="P-loop_NTPase"/>
</dbReference>
<evidence type="ECO:0000313" key="3">
    <source>
        <dbReference type="EMBL" id="GAA4264449.1"/>
    </source>
</evidence>